<comment type="catalytic activity">
    <reaction evidence="1">
        <text>ATP + protein L-histidine = ADP + protein N-phospho-L-histidine.</text>
        <dbReference type="EC" id="2.7.13.3"/>
    </reaction>
</comment>
<evidence type="ECO:0000256" key="1">
    <source>
        <dbReference type="ARBA" id="ARBA00000085"/>
    </source>
</evidence>
<dbReference type="SUPFAM" id="SSF47384">
    <property type="entry name" value="Homodimeric domain of signal transducing histidine kinase"/>
    <property type="match status" value="1"/>
</dbReference>
<dbReference type="GO" id="GO:0000156">
    <property type="term" value="F:phosphorelay response regulator activity"/>
    <property type="evidence" value="ECO:0007669"/>
    <property type="project" value="InterPro"/>
</dbReference>
<dbReference type="PROSITE" id="PS50112">
    <property type="entry name" value="PAS"/>
    <property type="match status" value="2"/>
</dbReference>
<dbReference type="FunFam" id="3.30.565.10:FF:000010">
    <property type="entry name" value="Sensor histidine kinase RcsC"/>
    <property type="match status" value="1"/>
</dbReference>
<dbReference type="Gene3D" id="3.30.450.40">
    <property type="match status" value="2"/>
</dbReference>
<proteinExistence type="predicted"/>
<dbReference type="Pfam" id="PF13596">
    <property type="entry name" value="PAS_10"/>
    <property type="match status" value="1"/>
</dbReference>
<evidence type="ECO:0000256" key="3">
    <source>
        <dbReference type="ARBA" id="ARBA00022553"/>
    </source>
</evidence>
<dbReference type="Proteomes" id="UP000323917">
    <property type="component" value="Chromosome"/>
</dbReference>
<dbReference type="InterPro" id="IPR000780">
    <property type="entry name" value="CheR_MeTrfase"/>
</dbReference>
<dbReference type="InterPro" id="IPR011006">
    <property type="entry name" value="CheY-like_superfamily"/>
</dbReference>
<comment type="caution">
    <text evidence="6">Lacks conserved residue(s) required for the propagation of feature annotation.</text>
</comment>
<dbReference type="Pfam" id="PF13185">
    <property type="entry name" value="GAF_2"/>
    <property type="match status" value="2"/>
</dbReference>
<dbReference type="SMART" id="SM00065">
    <property type="entry name" value="GAF"/>
    <property type="match status" value="2"/>
</dbReference>
<evidence type="ECO:0000259" key="13">
    <source>
        <dbReference type="PROSITE" id="PS50113"/>
    </source>
</evidence>
<dbReference type="Pfam" id="PF13426">
    <property type="entry name" value="PAS_9"/>
    <property type="match status" value="1"/>
</dbReference>
<dbReference type="GO" id="GO:0005886">
    <property type="term" value="C:plasma membrane"/>
    <property type="evidence" value="ECO:0007669"/>
    <property type="project" value="TreeGrafter"/>
</dbReference>
<dbReference type="CDD" id="cd16434">
    <property type="entry name" value="CheB-CheR_fusion"/>
    <property type="match status" value="1"/>
</dbReference>
<dbReference type="Gene3D" id="1.10.287.130">
    <property type="match status" value="1"/>
</dbReference>
<dbReference type="SMART" id="SM00387">
    <property type="entry name" value="HATPase_c"/>
    <property type="match status" value="1"/>
</dbReference>
<evidence type="ECO:0000256" key="2">
    <source>
        <dbReference type="ARBA" id="ARBA00012438"/>
    </source>
</evidence>
<dbReference type="Gene3D" id="3.40.50.150">
    <property type="entry name" value="Vaccinia Virus protein VP39"/>
    <property type="match status" value="1"/>
</dbReference>
<dbReference type="GO" id="GO:0008757">
    <property type="term" value="F:S-adenosylmethionine-dependent methyltransferase activity"/>
    <property type="evidence" value="ECO:0007669"/>
    <property type="project" value="InterPro"/>
</dbReference>
<dbReference type="Pfam" id="PF03705">
    <property type="entry name" value="CheR_N"/>
    <property type="match status" value="1"/>
</dbReference>
<dbReference type="FunFam" id="3.30.450.20:FF:000099">
    <property type="entry name" value="Sensory box sensor histidine kinase"/>
    <property type="match status" value="1"/>
</dbReference>
<dbReference type="InterPro" id="IPR029016">
    <property type="entry name" value="GAF-like_dom_sf"/>
</dbReference>
<evidence type="ECO:0000259" key="11">
    <source>
        <dbReference type="PROSITE" id="PS50110"/>
    </source>
</evidence>
<dbReference type="Pfam" id="PF08448">
    <property type="entry name" value="PAS_4"/>
    <property type="match status" value="1"/>
</dbReference>
<sequence length="2105" mass="235671">MPKYSASKTTPNSPPPLALVGMGSAAGGLEALEQFFAAMPGDLGLAIVIIQHLATDGSIDLAELVGRISPLPVRQLNAKPVLPEPDHVYVAGEQCQVELGKDGLTATEIEDAVSRAAVVDSMFQSLADGSKTPVVGIVLSGEGSDGTLGLKAISDAGGMTIAQDPDTAAHDEMPRSAALTAHADHVVQPRQMPALLEEYVSHLVKMRRAAGEQTQREEIESELPRICDALLEVTEHDFRHYKTNTLVRRVARRMRVLRLTDATGYLNRLREDREEVRSLFFDLLISVTAFFRDPDTFATLANQVIPNLVEHSKNDQSIRIWVPACATGEEAYTLAILLREALDSHESEVEVQIFATDIDPRALNVARSGTYPLSIAEQLSERRLKRFFTRKGEHFILTKEIRDMCVFSVHNLISDPPFSQMDLISCRNLLIYLGQPLQLKLIPLLHYSLRPGGYLLLGSSESLNEHTEIFHPIDQQHRISQRRPGPAKPGLFFSSRDNVRRFSTRPSTSNDTDLHQIAQRIVLDEFAPRYAVVNEEAQIVSSSPGLERFLEFPEGSYQNNIIRLAKPGLRSGLRATLREAQESLRTISRSNLTLQAGDSIQRAKIVVQPMPEIGEQTGLFMVVFHDNGTFSSPTSSDTSPKEADSEHTITELERELDQTRHDLETSIRELVNSNEELKSSNEELISFNEELHSANEELKTSKEEVQAGIEALARSRNDQENLLHGTKIATIFLDSQGHVRSFTPSIQDIYNLKEGDIGRPLSDITHTAVQMPPLPSGESPHESEQSQRDEFQTKNDHWYLRRVLPYKQEDRPAGHILTFVDISEQKRAEIRLALAHGITQLLAVAESIEDVIPDILEAIRNNLDSDLCALWLIDTDTGSLFCTELASRDNTPRLENFIQSTLNLRLKRGEGLAGRVWESKEALWFDINSEDQWFHRCLEARESGILSGLAIPILSGRRFQGAIEIFANRVLRHEQSKLDMLREIGHEIGQFILRNRIEAQFRDQEARKSAILEASLDAIITMDFQGKIIDFNVAAETIFDIAREKVIGQPLATVVIPPELREAYHQGLKRYLETGETAVLGKRIELTALRSDDTQFPVELSISVSHTPDGVPFFTGYLRDITKRKQAEDALRDSEGRASALVAASSQMVWTTNAEGKVVEDSPTWRAFTGQTFEEFREDGWTNILHPDEREQVFAAWKACAESLEPWNYEYRVRHVSGEWRWTAVRGVPQLRPDGSVLRWVGMNTDITEQKQLQLSLAENEQRLLENQEKLVSILQETAASNAKLQVLFDQSFYFAAILDLEGNLTEINDTALTLCGYKREEVLGRPFWQTPWWSGSSHVQETIKRAVERAIKGNFFRSELPYWLSDGTQRIADFVLTPALNEDGEVIFIVPTGQDITERKQAERVEKQRTEVEHFLSEASTVLSSSLDLDETLAKVTQLCVPALSDWAFLDLLDETGEVRRVKVSHADPTLDELAERVAKFPAKPDALEHPPAKGLFAGDAFVIPDFTEEMLEKAAHNEEHKNVIRTVAPRSFLVVPLVTRGKPSGALTLLMTDHSGRRYGEKDLKVAKELARRAATAIDNSKLYEAGRQANIAKSEFLANMSHEIRTPMTAILGYADLLAAREDDREKSNFLQVIKRNGIFLLDIINDILDLSKIEAGKLEVSREKFAPQQVVADVRSTMDVRAREKRLEFKVEYVGKLPAKIESDPKRLRQILINLVGNAIKFTEKGSVRLAVRYLDDLPDPHLRFDVTDTGVGIAKEQLDSLFESFSQGDASVTRRFGGTGLGLAISQRLAHMMGGEINVTSTLGEGSTFTCTIQTGNIQTESFHDTPAEHKELEEVSPLASPQRLSCRVLVVDDRRDVRFLTRRILTDAGAEIAQAEDGLHALEMLEQSTSQGKPWDLILLDMQMPRMDGYQAAARMREIGFEGPIIALTADAMHGDMQQCLESGCNAYLSKPIDTQQLLNVVTHFTNQQNEQDVVSPRVLIVDDSKDACTATQELLMMRGFDVETAFDGASALSVAESFVPQAIVLDISLPDMSGFEILSRLKEMPQLSTTRFYALTGDGRSDDPRHWQQAGFHHHMTKPTDLDLLEELLRSSEENRTE</sequence>
<feature type="domain" description="PAS" evidence="12">
    <location>
        <begin position="1004"/>
        <end position="1075"/>
    </location>
</feature>
<dbReference type="Pfam" id="PF01339">
    <property type="entry name" value="CheB_methylest"/>
    <property type="match status" value="1"/>
</dbReference>
<dbReference type="EC" id="2.7.13.3" evidence="2"/>
<dbReference type="PANTHER" id="PTHR43047">
    <property type="entry name" value="TWO-COMPONENT HISTIDINE PROTEIN KINASE"/>
    <property type="match status" value="1"/>
</dbReference>
<evidence type="ECO:0000259" key="10">
    <source>
        <dbReference type="PROSITE" id="PS50109"/>
    </source>
</evidence>
<evidence type="ECO:0000259" key="12">
    <source>
        <dbReference type="PROSITE" id="PS50112"/>
    </source>
</evidence>
<feature type="modified residue" description="4-aspartylphosphate" evidence="7">
    <location>
        <position position="2033"/>
    </location>
</feature>
<keyword evidence="17" id="KW-1185">Reference proteome</keyword>
<dbReference type="InterPro" id="IPR003661">
    <property type="entry name" value="HisK_dim/P_dom"/>
</dbReference>
<dbReference type="InterPro" id="IPR000673">
    <property type="entry name" value="Sig_transdc_resp-reg_Me-estase"/>
</dbReference>
<dbReference type="Gene3D" id="3.30.450.20">
    <property type="entry name" value="PAS domain"/>
    <property type="match status" value="4"/>
</dbReference>
<dbReference type="SMART" id="SM00388">
    <property type="entry name" value="HisKA"/>
    <property type="match status" value="1"/>
</dbReference>
<dbReference type="KEGG" id="bgok:Pr1d_42870"/>
<feature type="domain" description="PAC" evidence="13">
    <location>
        <begin position="1207"/>
        <end position="1259"/>
    </location>
</feature>
<accession>A0A5B9QD16</accession>
<dbReference type="CDD" id="cd16922">
    <property type="entry name" value="HATPase_EvgS-ArcB-TorS-like"/>
    <property type="match status" value="1"/>
</dbReference>
<evidence type="ECO:0000313" key="16">
    <source>
        <dbReference type="EMBL" id="QEG36947.1"/>
    </source>
</evidence>
<dbReference type="PROSITE" id="PS50123">
    <property type="entry name" value="CHER"/>
    <property type="match status" value="1"/>
</dbReference>
<gene>
    <name evidence="16" type="primary">rpfC</name>
    <name evidence="16" type="ORF">Pr1d_42870</name>
</gene>
<dbReference type="Gene3D" id="3.40.50.2300">
    <property type="match status" value="2"/>
</dbReference>
<dbReference type="InterPro" id="IPR035909">
    <property type="entry name" value="CheB_C"/>
</dbReference>
<dbReference type="PROSITE" id="PS50113">
    <property type="entry name" value="PAC"/>
    <property type="match status" value="3"/>
</dbReference>
<dbReference type="InterPro" id="IPR000014">
    <property type="entry name" value="PAS"/>
</dbReference>
<dbReference type="SMART" id="SM00086">
    <property type="entry name" value="PAC"/>
    <property type="match status" value="3"/>
</dbReference>
<dbReference type="InterPro" id="IPR003018">
    <property type="entry name" value="GAF"/>
</dbReference>
<dbReference type="PRINTS" id="PR00996">
    <property type="entry name" value="CHERMTFRASE"/>
</dbReference>
<evidence type="ECO:0000256" key="9">
    <source>
        <dbReference type="SAM" id="MobiDB-lite"/>
    </source>
</evidence>
<evidence type="ECO:0000313" key="17">
    <source>
        <dbReference type="Proteomes" id="UP000323917"/>
    </source>
</evidence>
<dbReference type="InterPro" id="IPR022641">
    <property type="entry name" value="CheR_N"/>
</dbReference>
<dbReference type="Gene3D" id="3.40.50.180">
    <property type="entry name" value="Methylesterase CheB, C-terminal domain"/>
    <property type="match status" value="1"/>
</dbReference>
<feature type="domain" description="CheB-type methylesterase" evidence="14">
    <location>
        <begin position="16"/>
        <end position="203"/>
    </location>
</feature>
<dbReference type="EMBL" id="CP042913">
    <property type="protein sequence ID" value="QEG36947.1"/>
    <property type="molecule type" value="Genomic_DNA"/>
</dbReference>
<dbReference type="PROSITE" id="PS50110">
    <property type="entry name" value="RESPONSE_REGULATORY"/>
    <property type="match status" value="2"/>
</dbReference>
<feature type="region of interest" description="Disordered" evidence="9">
    <location>
        <begin position="767"/>
        <end position="791"/>
    </location>
</feature>
<dbReference type="SMART" id="SM00091">
    <property type="entry name" value="PAS"/>
    <property type="match status" value="4"/>
</dbReference>
<dbReference type="InterPro" id="IPR035965">
    <property type="entry name" value="PAS-like_dom_sf"/>
</dbReference>
<dbReference type="PROSITE" id="PS50122">
    <property type="entry name" value="CHEB"/>
    <property type="match status" value="1"/>
</dbReference>
<feature type="domain" description="Response regulatory" evidence="11">
    <location>
        <begin position="1984"/>
        <end position="2100"/>
    </location>
</feature>
<dbReference type="CDD" id="cd00082">
    <property type="entry name" value="HisKA"/>
    <property type="match status" value="1"/>
</dbReference>
<feature type="compositionally biased region" description="Basic and acidic residues" evidence="9">
    <location>
        <begin position="779"/>
        <end position="791"/>
    </location>
</feature>
<evidence type="ECO:0000259" key="15">
    <source>
        <dbReference type="PROSITE" id="PS50123"/>
    </source>
</evidence>
<feature type="modified residue" description="4-aspartylphosphate" evidence="7">
    <location>
        <position position="1907"/>
    </location>
</feature>
<dbReference type="NCBIfam" id="TIGR00229">
    <property type="entry name" value="sensory_box"/>
    <property type="match status" value="3"/>
</dbReference>
<dbReference type="SMART" id="SM00448">
    <property type="entry name" value="REC"/>
    <property type="match status" value="2"/>
</dbReference>
<dbReference type="SUPFAM" id="SSF52172">
    <property type="entry name" value="CheY-like"/>
    <property type="match status" value="2"/>
</dbReference>
<evidence type="ECO:0000259" key="14">
    <source>
        <dbReference type="PROSITE" id="PS50122"/>
    </source>
</evidence>
<dbReference type="Pfam" id="PF00072">
    <property type="entry name" value="Response_reg"/>
    <property type="match status" value="2"/>
</dbReference>
<evidence type="ECO:0000256" key="6">
    <source>
        <dbReference type="PROSITE-ProRule" id="PRU00050"/>
    </source>
</evidence>
<dbReference type="PANTHER" id="PTHR43047:SF72">
    <property type="entry name" value="OSMOSENSING HISTIDINE PROTEIN KINASE SLN1"/>
    <property type="match status" value="1"/>
</dbReference>
<dbReference type="InterPro" id="IPR022642">
    <property type="entry name" value="CheR_C"/>
</dbReference>
<feature type="domain" description="Histidine kinase" evidence="10">
    <location>
        <begin position="1602"/>
        <end position="1822"/>
    </location>
</feature>
<feature type="coiled-coil region" evidence="8">
    <location>
        <begin position="642"/>
        <end position="704"/>
    </location>
</feature>
<feature type="domain" description="PAS" evidence="12">
    <location>
        <begin position="1281"/>
        <end position="1351"/>
    </location>
</feature>
<dbReference type="CDD" id="cd17546">
    <property type="entry name" value="REC_hyHK_CKI1_RcsC-like"/>
    <property type="match status" value="1"/>
</dbReference>
<dbReference type="GO" id="GO:0008984">
    <property type="term" value="F:protein-glutamate methylesterase activity"/>
    <property type="evidence" value="ECO:0007669"/>
    <property type="project" value="InterPro"/>
</dbReference>
<dbReference type="InterPro" id="IPR005467">
    <property type="entry name" value="His_kinase_dom"/>
</dbReference>
<feature type="domain" description="PAC" evidence="13">
    <location>
        <begin position="1082"/>
        <end position="1133"/>
    </location>
</feature>
<keyword evidence="8" id="KW-0175">Coiled coil</keyword>
<dbReference type="SUPFAM" id="SSF55785">
    <property type="entry name" value="PYP-like sensor domain (PAS domain)"/>
    <property type="match status" value="4"/>
</dbReference>
<dbReference type="GO" id="GO:0000155">
    <property type="term" value="F:phosphorelay sensor kinase activity"/>
    <property type="evidence" value="ECO:0007669"/>
    <property type="project" value="InterPro"/>
</dbReference>
<name>A0A5B9QD16_9BACT</name>
<dbReference type="InterPro" id="IPR003594">
    <property type="entry name" value="HATPase_dom"/>
</dbReference>
<dbReference type="CDD" id="cd00130">
    <property type="entry name" value="PAS"/>
    <property type="match status" value="3"/>
</dbReference>
<evidence type="ECO:0000256" key="7">
    <source>
        <dbReference type="PROSITE-ProRule" id="PRU00169"/>
    </source>
</evidence>
<dbReference type="InterPro" id="IPR001610">
    <property type="entry name" value="PAC"/>
</dbReference>
<dbReference type="InterPro" id="IPR029063">
    <property type="entry name" value="SAM-dependent_MTases_sf"/>
</dbReference>
<dbReference type="GO" id="GO:0006935">
    <property type="term" value="P:chemotaxis"/>
    <property type="evidence" value="ECO:0007669"/>
    <property type="project" value="InterPro"/>
</dbReference>
<dbReference type="InterPro" id="IPR036890">
    <property type="entry name" value="HATPase_C_sf"/>
</dbReference>
<keyword evidence="5" id="KW-0418">Kinase</keyword>
<dbReference type="InterPro" id="IPR013655">
    <property type="entry name" value="PAS_fold_3"/>
</dbReference>
<feature type="domain" description="Response regulatory" evidence="11">
    <location>
        <begin position="1853"/>
        <end position="1972"/>
    </location>
</feature>
<dbReference type="Pfam" id="PF00512">
    <property type="entry name" value="HisKA"/>
    <property type="match status" value="1"/>
</dbReference>
<feature type="coiled-coil region" evidence="8">
    <location>
        <begin position="1248"/>
        <end position="1278"/>
    </location>
</feature>
<dbReference type="SMART" id="SM00138">
    <property type="entry name" value="MeTrc"/>
    <property type="match status" value="1"/>
</dbReference>
<dbReference type="SUPFAM" id="SSF55874">
    <property type="entry name" value="ATPase domain of HSP90 chaperone/DNA topoisomerase II/histidine kinase"/>
    <property type="match status" value="1"/>
</dbReference>
<dbReference type="Pfam" id="PF02518">
    <property type="entry name" value="HATPase_c"/>
    <property type="match status" value="1"/>
</dbReference>
<dbReference type="GO" id="GO:0005737">
    <property type="term" value="C:cytoplasm"/>
    <property type="evidence" value="ECO:0007669"/>
    <property type="project" value="InterPro"/>
</dbReference>
<dbReference type="SUPFAM" id="SSF52738">
    <property type="entry name" value="Methylesterase CheB, C-terminal domain"/>
    <property type="match status" value="1"/>
</dbReference>
<feature type="domain" description="CheR-type methyltransferase" evidence="15">
    <location>
        <begin position="220"/>
        <end position="486"/>
    </location>
</feature>
<dbReference type="SUPFAM" id="SSF55781">
    <property type="entry name" value="GAF domain-like"/>
    <property type="match status" value="2"/>
</dbReference>
<dbReference type="Gene3D" id="3.30.565.10">
    <property type="entry name" value="Histidine kinase-like ATPase, C-terminal domain"/>
    <property type="match status" value="1"/>
</dbReference>
<evidence type="ECO:0000256" key="4">
    <source>
        <dbReference type="ARBA" id="ARBA00022679"/>
    </source>
</evidence>
<protein>
    <recommendedName>
        <fullName evidence="2">histidine kinase</fullName>
        <ecNumber evidence="2">2.7.13.3</ecNumber>
    </recommendedName>
</protein>
<dbReference type="InterPro" id="IPR013656">
    <property type="entry name" value="PAS_4"/>
</dbReference>
<dbReference type="SUPFAM" id="SSF53335">
    <property type="entry name" value="S-adenosyl-L-methionine-dependent methyltransferases"/>
    <property type="match status" value="1"/>
</dbReference>
<evidence type="ECO:0000256" key="5">
    <source>
        <dbReference type="ARBA" id="ARBA00022777"/>
    </source>
</evidence>
<dbReference type="RefSeq" id="WP_148075237.1">
    <property type="nucleotide sequence ID" value="NZ_CP042913.1"/>
</dbReference>
<dbReference type="InterPro" id="IPR000700">
    <property type="entry name" value="PAS-assoc_C"/>
</dbReference>
<evidence type="ECO:0000256" key="8">
    <source>
        <dbReference type="SAM" id="Coils"/>
    </source>
</evidence>
<organism evidence="16 17">
    <name type="scientific">Bythopirellula goksoeyrii</name>
    <dbReference type="NCBI Taxonomy" id="1400387"/>
    <lineage>
        <taxon>Bacteria</taxon>
        <taxon>Pseudomonadati</taxon>
        <taxon>Planctomycetota</taxon>
        <taxon>Planctomycetia</taxon>
        <taxon>Pirellulales</taxon>
        <taxon>Lacipirellulaceae</taxon>
        <taxon>Bythopirellula</taxon>
    </lineage>
</organism>
<dbReference type="SUPFAM" id="SSF47757">
    <property type="entry name" value="Chemotaxis receptor methyltransferase CheR, N-terminal domain"/>
    <property type="match status" value="1"/>
</dbReference>
<keyword evidence="3 7" id="KW-0597">Phosphoprotein</keyword>
<dbReference type="OrthoDB" id="288469at2"/>
<dbReference type="InterPro" id="IPR036097">
    <property type="entry name" value="HisK_dim/P_sf"/>
</dbReference>
<dbReference type="InterPro" id="IPR001789">
    <property type="entry name" value="Sig_transdc_resp-reg_receiver"/>
</dbReference>
<dbReference type="GO" id="GO:0009927">
    <property type="term" value="F:histidine phosphotransfer kinase activity"/>
    <property type="evidence" value="ECO:0007669"/>
    <property type="project" value="TreeGrafter"/>
</dbReference>
<dbReference type="Pfam" id="PF08447">
    <property type="entry name" value="PAS_3"/>
    <property type="match status" value="1"/>
</dbReference>
<dbReference type="PROSITE" id="PS50109">
    <property type="entry name" value="HIS_KIN"/>
    <property type="match status" value="1"/>
</dbReference>
<reference evidence="16 17" key="1">
    <citation type="submission" date="2019-08" db="EMBL/GenBank/DDBJ databases">
        <title>Deep-cultivation of Planctomycetes and their phenomic and genomic characterization uncovers novel biology.</title>
        <authorList>
            <person name="Wiegand S."/>
            <person name="Jogler M."/>
            <person name="Boedeker C."/>
            <person name="Pinto D."/>
            <person name="Vollmers J."/>
            <person name="Rivas-Marin E."/>
            <person name="Kohn T."/>
            <person name="Peeters S.H."/>
            <person name="Heuer A."/>
            <person name="Rast P."/>
            <person name="Oberbeckmann S."/>
            <person name="Bunk B."/>
            <person name="Jeske O."/>
            <person name="Meyerdierks A."/>
            <person name="Storesund J.E."/>
            <person name="Kallscheuer N."/>
            <person name="Luecker S."/>
            <person name="Lage O.M."/>
            <person name="Pohl T."/>
            <person name="Merkel B.J."/>
            <person name="Hornburger P."/>
            <person name="Mueller R.-W."/>
            <person name="Bruemmer F."/>
            <person name="Labrenz M."/>
            <person name="Spormann A.M."/>
            <person name="Op den Camp H."/>
            <person name="Overmann J."/>
            <person name="Amann R."/>
            <person name="Jetten M.S.M."/>
            <person name="Mascher T."/>
            <person name="Medema M.H."/>
            <person name="Devos D.P."/>
            <person name="Kaster A.-K."/>
            <person name="Ovreas L."/>
            <person name="Rohde M."/>
            <person name="Galperin M.Y."/>
            <person name="Jogler C."/>
        </authorList>
    </citation>
    <scope>NUCLEOTIDE SEQUENCE [LARGE SCALE GENOMIC DNA]</scope>
    <source>
        <strain evidence="16 17">Pr1d</strain>
    </source>
</reference>
<dbReference type="Pfam" id="PF01739">
    <property type="entry name" value="CheR"/>
    <property type="match status" value="1"/>
</dbReference>
<feature type="domain" description="PAC" evidence="13">
    <location>
        <begin position="1357"/>
        <end position="1409"/>
    </location>
</feature>
<keyword evidence="4 16" id="KW-0808">Transferase</keyword>